<dbReference type="Proteomes" id="UP000664628">
    <property type="component" value="Unassembled WGS sequence"/>
</dbReference>
<organism evidence="1 2">
    <name type="scientific">Fibrella forsythiae</name>
    <dbReference type="NCBI Taxonomy" id="2817061"/>
    <lineage>
        <taxon>Bacteria</taxon>
        <taxon>Pseudomonadati</taxon>
        <taxon>Bacteroidota</taxon>
        <taxon>Cytophagia</taxon>
        <taxon>Cytophagales</taxon>
        <taxon>Spirosomataceae</taxon>
        <taxon>Fibrella</taxon>
    </lineage>
</organism>
<dbReference type="EMBL" id="JAFMYW010000001">
    <property type="protein sequence ID" value="MBO0947256.1"/>
    <property type="molecule type" value="Genomic_DNA"/>
</dbReference>
<proteinExistence type="predicted"/>
<reference evidence="1 2" key="1">
    <citation type="submission" date="2021-03" db="EMBL/GenBank/DDBJ databases">
        <title>Fibrella sp. HMF5405 genome sequencing and assembly.</title>
        <authorList>
            <person name="Kang H."/>
            <person name="Kim H."/>
            <person name="Bae S."/>
            <person name="Joh K."/>
        </authorList>
    </citation>
    <scope>NUCLEOTIDE SEQUENCE [LARGE SCALE GENOMIC DNA]</scope>
    <source>
        <strain evidence="1 2">HMF5405</strain>
    </source>
</reference>
<protein>
    <submittedName>
        <fullName evidence="1">Uncharacterized protein</fullName>
    </submittedName>
</protein>
<gene>
    <name evidence="1" type="ORF">J2I46_01595</name>
</gene>
<comment type="caution">
    <text evidence="1">The sequence shown here is derived from an EMBL/GenBank/DDBJ whole genome shotgun (WGS) entry which is preliminary data.</text>
</comment>
<evidence type="ECO:0000313" key="2">
    <source>
        <dbReference type="Proteomes" id="UP000664628"/>
    </source>
</evidence>
<name>A0ABS3JB86_9BACT</name>
<accession>A0ABS3JB86</accession>
<keyword evidence="2" id="KW-1185">Reference proteome</keyword>
<evidence type="ECO:0000313" key="1">
    <source>
        <dbReference type="EMBL" id="MBO0947256.1"/>
    </source>
</evidence>
<dbReference type="RefSeq" id="WP_207327173.1">
    <property type="nucleotide sequence ID" value="NZ_JAFMYW010000001.1"/>
</dbReference>
<sequence length="162" mass="18602">MSLLTGFLDSVPGTPADQSSFDDIRDKYPAGYPIKPNWPDRNSYHHQFDLKLEIKGDPYAPSTSMSLLWALDARKEELYRQLIRSVHERSDESLIEASNMLSELENIDELVRNLAIHLHDLAVRNQQVIAGLNDPSRIREAGEVDGFYQARHLDRMRKLIKS</sequence>